<dbReference type="Proteomes" id="UP000249134">
    <property type="component" value="Chromosome 1"/>
</dbReference>
<dbReference type="AlphaFoldDB" id="A0A2X4YVP1"/>
<evidence type="ECO:0000313" key="2">
    <source>
        <dbReference type="EMBL" id="SQI52384.1"/>
    </source>
</evidence>
<keyword evidence="1" id="KW-1133">Transmembrane helix</keyword>
<name>A0A2X4YVP1_LEDLE</name>
<reference evidence="2 3" key="1">
    <citation type="submission" date="2018-06" db="EMBL/GenBank/DDBJ databases">
        <authorList>
            <consortium name="Pathogen Informatics"/>
            <person name="Doyle S."/>
        </authorList>
    </citation>
    <scope>NUCLEOTIDE SEQUENCE [LARGE SCALE GENOMIC DNA]</scope>
    <source>
        <strain evidence="2 3">NCTC4824</strain>
    </source>
</reference>
<dbReference type="EMBL" id="LS483476">
    <property type="protein sequence ID" value="SQI52384.1"/>
    <property type="molecule type" value="Genomic_DNA"/>
</dbReference>
<feature type="transmembrane region" description="Helical" evidence="1">
    <location>
        <begin position="458"/>
        <end position="475"/>
    </location>
</feature>
<gene>
    <name evidence="2" type="ORF">NCTC4824_00408</name>
</gene>
<keyword evidence="3" id="KW-1185">Reference proteome</keyword>
<keyword evidence="1" id="KW-0812">Transmembrane</keyword>
<accession>A0A2X4YVP1</accession>
<keyword evidence="1" id="KW-0472">Membrane</keyword>
<proteinExistence type="predicted"/>
<dbReference type="KEGG" id="blen:NCTC4824_00408"/>
<evidence type="ECO:0000256" key="1">
    <source>
        <dbReference type="SAM" id="Phobius"/>
    </source>
</evidence>
<evidence type="ECO:0000313" key="3">
    <source>
        <dbReference type="Proteomes" id="UP000249134"/>
    </source>
</evidence>
<dbReference type="RefSeq" id="WP_066143157.1">
    <property type="nucleotide sequence ID" value="NZ_CBCSGM010000002.1"/>
</dbReference>
<protein>
    <submittedName>
        <fullName evidence="2">Uncharacterized protein</fullName>
    </submittedName>
</protein>
<organism evidence="2 3">
    <name type="scientific">Lederbergia lenta</name>
    <name type="common">Bacillus lentus</name>
    <dbReference type="NCBI Taxonomy" id="1467"/>
    <lineage>
        <taxon>Bacteria</taxon>
        <taxon>Bacillati</taxon>
        <taxon>Bacillota</taxon>
        <taxon>Bacilli</taxon>
        <taxon>Bacillales</taxon>
        <taxon>Bacillaceae</taxon>
        <taxon>Lederbergia</taxon>
    </lineage>
</organism>
<sequence>MIELKLRQILRQVKSDKPKIRYEALGKLYQYKNQDGLEIQVDVLKDMIKTAASKFPERVDRWDNPSFYLIEFVCDFPMREVVESLIQHFDGLDLHAKEQAIELLIMTESKEVFYFLEEKIINLMQTEDFIIPVRALSSYPVLMKGILDSSLEKLSSSHYKFMLYRLLLAFNSSGYELGYNKEVVLPFLLEDYHNEKQEYLKFDSEYSTKHAYSAWKDSYFILRNRMTLFIHLMEYYYTPAIGFELEEALNFQDPLIRTETLLVCISKNLPFKQSTLLECAEHIESAENIYWELKLRNLEHLYPITERKQLHLAKTRLFFTIINLPDQGNEQPFFPEDIQVIDKVEAENPLGELERYYLMRFKEQGDMYVGWAGGYAFEEDDDAANIKDVTYTDFVEFDSATIQEHKQAFFKKRRHYKSAHENTVYFESSPKLSKGAWFILAILISSWFRVVSSGFKDPLLPAIVITILGGAYCLYESVKNKKRKISIIGPTLVKQDGAKQYSSNFHDIKKIECNKRHILTYNMENELVFKFPLRWVRYELFHLAIKEHSAHLKSKIIIQSKN</sequence>